<comment type="caution">
    <text evidence="5">The sequence shown here is derived from an EMBL/GenBank/DDBJ whole genome shotgun (WGS) entry which is preliminary data.</text>
</comment>
<evidence type="ECO:0000313" key="6">
    <source>
        <dbReference type="Proteomes" id="UP000253426"/>
    </source>
</evidence>
<gene>
    <name evidence="5" type="ORF">DES53_10324</name>
</gene>
<protein>
    <submittedName>
        <fullName evidence="5">AraC-like DNA-binding protein</fullName>
    </submittedName>
</protein>
<dbReference type="Gene3D" id="1.10.10.60">
    <property type="entry name" value="Homeodomain-like"/>
    <property type="match status" value="1"/>
</dbReference>
<dbReference type="InterPro" id="IPR018060">
    <property type="entry name" value="HTH_AraC"/>
</dbReference>
<dbReference type="GO" id="GO:0043565">
    <property type="term" value="F:sequence-specific DNA binding"/>
    <property type="evidence" value="ECO:0007669"/>
    <property type="project" value="InterPro"/>
</dbReference>
<proteinExistence type="predicted"/>
<dbReference type="SUPFAM" id="SSF46689">
    <property type="entry name" value="Homeodomain-like"/>
    <property type="match status" value="1"/>
</dbReference>
<keyword evidence="6" id="KW-1185">Reference proteome</keyword>
<dbReference type="PROSITE" id="PS01124">
    <property type="entry name" value="HTH_ARAC_FAMILY_2"/>
    <property type="match status" value="1"/>
</dbReference>
<keyword evidence="3" id="KW-0804">Transcription</keyword>
<feature type="domain" description="HTH araC/xylS-type" evidence="4">
    <location>
        <begin position="191"/>
        <end position="289"/>
    </location>
</feature>
<dbReference type="AlphaFoldDB" id="A0A366HQ99"/>
<evidence type="ECO:0000259" key="4">
    <source>
        <dbReference type="PROSITE" id="PS01124"/>
    </source>
</evidence>
<reference evidence="5 6" key="1">
    <citation type="submission" date="2018-06" db="EMBL/GenBank/DDBJ databases">
        <title>Genomic Encyclopedia of Type Strains, Phase IV (KMG-IV): sequencing the most valuable type-strain genomes for metagenomic binning, comparative biology and taxonomic classification.</title>
        <authorList>
            <person name="Goeker M."/>
        </authorList>
    </citation>
    <scope>NUCLEOTIDE SEQUENCE [LARGE SCALE GENOMIC DNA]</scope>
    <source>
        <strain evidence="5 6">DSM 25532</strain>
    </source>
</reference>
<sequence length="296" mass="34712">MNRRAFPEFGMSESQHEDLRQQGIVVIPFMDSLAQDPQRIRPHYHDFFQIFILVGKAEVMHDFQEFTASGTTVVFMTPGQVHTARPAKGMRGTTVSFTQEFFDGGTPPPSRLFDYPFFFPAEAKPWLTVPHREAAPILEMFAELQREFNAGQTGAVEVLRALLHILLVRMDRLYERLHPRRHVSRASMLARQFHLYVEQHFRTLHEVSDYARLLNVTTNHLHDVVREENGVTAGHIIRDRRLLDAKRQLSHSELDVSEIAYDLGFKDPSYFSRFFRRETKRTPAQFREEIREKYQR</sequence>
<dbReference type="SUPFAM" id="SSF51215">
    <property type="entry name" value="Regulatory protein AraC"/>
    <property type="match status" value="1"/>
</dbReference>
<keyword evidence="2 5" id="KW-0238">DNA-binding</keyword>
<accession>A0A366HQ99</accession>
<evidence type="ECO:0000256" key="2">
    <source>
        <dbReference type="ARBA" id="ARBA00023125"/>
    </source>
</evidence>
<dbReference type="PANTHER" id="PTHR43280:SF32">
    <property type="entry name" value="TRANSCRIPTIONAL REGULATORY PROTEIN"/>
    <property type="match status" value="1"/>
</dbReference>
<dbReference type="InterPro" id="IPR037923">
    <property type="entry name" value="HTH-like"/>
</dbReference>
<dbReference type="Proteomes" id="UP000253426">
    <property type="component" value="Unassembled WGS sequence"/>
</dbReference>
<dbReference type="PRINTS" id="PR00032">
    <property type="entry name" value="HTHARAC"/>
</dbReference>
<dbReference type="OrthoDB" id="506156at2"/>
<dbReference type="InterPro" id="IPR009057">
    <property type="entry name" value="Homeodomain-like_sf"/>
</dbReference>
<evidence type="ECO:0000256" key="1">
    <source>
        <dbReference type="ARBA" id="ARBA00023015"/>
    </source>
</evidence>
<evidence type="ECO:0000256" key="3">
    <source>
        <dbReference type="ARBA" id="ARBA00023163"/>
    </source>
</evidence>
<dbReference type="InterPro" id="IPR020449">
    <property type="entry name" value="Tscrpt_reg_AraC-type_HTH"/>
</dbReference>
<dbReference type="SMART" id="SM00342">
    <property type="entry name" value="HTH_ARAC"/>
    <property type="match status" value="1"/>
</dbReference>
<dbReference type="EMBL" id="QNRR01000003">
    <property type="protein sequence ID" value="RBP45029.1"/>
    <property type="molecule type" value="Genomic_DNA"/>
</dbReference>
<dbReference type="InterPro" id="IPR003313">
    <property type="entry name" value="AraC-bd"/>
</dbReference>
<name>A0A366HQ99_9BACT</name>
<dbReference type="PROSITE" id="PS00041">
    <property type="entry name" value="HTH_ARAC_FAMILY_1"/>
    <property type="match status" value="1"/>
</dbReference>
<keyword evidence="1" id="KW-0805">Transcription regulation</keyword>
<organism evidence="5 6">
    <name type="scientific">Roseimicrobium gellanilyticum</name>
    <dbReference type="NCBI Taxonomy" id="748857"/>
    <lineage>
        <taxon>Bacteria</taxon>
        <taxon>Pseudomonadati</taxon>
        <taxon>Verrucomicrobiota</taxon>
        <taxon>Verrucomicrobiia</taxon>
        <taxon>Verrucomicrobiales</taxon>
        <taxon>Verrucomicrobiaceae</taxon>
        <taxon>Roseimicrobium</taxon>
    </lineage>
</organism>
<dbReference type="RefSeq" id="WP_113958175.1">
    <property type="nucleotide sequence ID" value="NZ_QNRR01000003.1"/>
</dbReference>
<evidence type="ECO:0000313" key="5">
    <source>
        <dbReference type="EMBL" id="RBP45029.1"/>
    </source>
</evidence>
<dbReference type="Pfam" id="PF02311">
    <property type="entry name" value="AraC_binding"/>
    <property type="match status" value="1"/>
</dbReference>
<dbReference type="InterPro" id="IPR018062">
    <property type="entry name" value="HTH_AraC-typ_CS"/>
</dbReference>
<dbReference type="Pfam" id="PF12833">
    <property type="entry name" value="HTH_18"/>
    <property type="match status" value="1"/>
</dbReference>
<dbReference type="GO" id="GO:0003700">
    <property type="term" value="F:DNA-binding transcription factor activity"/>
    <property type="evidence" value="ECO:0007669"/>
    <property type="project" value="InterPro"/>
</dbReference>
<dbReference type="PANTHER" id="PTHR43280">
    <property type="entry name" value="ARAC-FAMILY TRANSCRIPTIONAL REGULATOR"/>
    <property type="match status" value="1"/>
</dbReference>